<sequence length="69" mass="7657">METKKILIIFTVCLVIGSATQITGALLRNNSVLIIGSVIMASGAFWMFFQLILIRAKEESNRETNDIVL</sequence>
<name>A0A7X1CNB7_9LIST</name>
<dbReference type="RefSeq" id="WP_185525049.1">
    <property type="nucleotide sequence ID" value="NZ_JAARVG010000030.1"/>
</dbReference>
<evidence type="ECO:0000313" key="3">
    <source>
        <dbReference type="Proteomes" id="UP000539064"/>
    </source>
</evidence>
<proteinExistence type="predicted"/>
<gene>
    <name evidence="2" type="ORF">HCA52_16725</name>
</gene>
<dbReference type="AlphaFoldDB" id="A0A7X1CNB7"/>
<protein>
    <submittedName>
        <fullName evidence="2">Uncharacterized protein</fullName>
    </submittedName>
</protein>
<dbReference type="EMBL" id="JAARVG010000030">
    <property type="protein sequence ID" value="MBC1795071.1"/>
    <property type="molecule type" value="Genomic_DNA"/>
</dbReference>
<evidence type="ECO:0000256" key="1">
    <source>
        <dbReference type="SAM" id="Phobius"/>
    </source>
</evidence>
<keyword evidence="1" id="KW-0812">Transmembrane</keyword>
<reference evidence="2 3" key="1">
    <citation type="submission" date="2020-03" db="EMBL/GenBank/DDBJ databases">
        <title>Soil Listeria distribution.</title>
        <authorList>
            <person name="Liao J."/>
            <person name="Wiedmann M."/>
        </authorList>
    </citation>
    <scope>NUCLEOTIDE SEQUENCE [LARGE SCALE GENOMIC DNA]</scope>
    <source>
        <strain evidence="2 3">FSL L7-0978</strain>
    </source>
</reference>
<evidence type="ECO:0000313" key="2">
    <source>
        <dbReference type="EMBL" id="MBC1795071.1"/>
    </source>
</evidence>
<organism evidence="2 3">
    <name type="scientific">Listeria booriae</name>
    <dbReference type="NCBI Taxonomy" id="1552123"/>
    <lineage>
        <taxon>Bacteria</taxon>
        <taxon>Bacillati</taxon>
        <taxon>Bacillota</taxon>
        <taxon>Bacilli</taxon>
        <taxon>Bacillales</taxon>
        <taxon>Listeriaceae</taxon>
        <taxon>Listeria</taxon>
    </lineage>
</organism>
<comment type="caution">
    <text evidence="2">The sequence shown here is derived from an EMBL/GenBank/DDBJ whole genome shotgun (WGS) entry which is preliminary data.</text>
</comment>
<accession>A0A7X1CNB7</accession>
<dbReference type="Proteomes" id="UP000539064">
    <property type="component" value="Unassembled WGS sequence"/>
</dbReference>
<keyword evidence="1" id="KW-1133">Transmembrane helix</keyword>
<keyword evidence="1" id="KW-0472">Membrane</keyword>
<feature type="transmembrane region" description="Helical" evidence="1">
    <location>
        <begin position="31"/>
        <end position="54"/>
    </location>
</feature>